<keyword evidence="4 9" id="KW-0540">Nuclease</keyword>
<dbReference type="GO" id="GO:0032299">
    <property type="term" value="C:ribonuclease H2 complex"/>
    <property type="evidence" value="ECO:0007669"/>
    <property type="project" value="UniProtKB-ARBA"/>
</dbReference>
<keyword evidence="5 9" id="KW-0479">Metal-binding</keyword>
<evidence type="ECO:0000256" key="6">
    <source>
        <dbReference type="ARBA" id="ARBA00022759"/>
    </source>
</evidence>
<dbReference type="PROSITE" id="PS51975">
    <property type="entry name" value="RNASE_H_2"/>
    <property type="match status" value="1"/>
</dbReference>
<dbReference type="PANTHER" id="PTHR10954:SF7">
    <property type="entry name" value="RIBONUCLEASE H2 SUBUNIT A"/>
    <property type="match status" value="1"/>
</dbReference>
<comment type="caution">
    <text evidence="12">The sequence shown here is derived from an EMBL/GenBank/DDBJ whole genome shotgun (WGS) entry which is preliminary data.</text>
</comment>
<dbReference type="Gene3D" id="3.30.420.10">
    <property type="entry name" value="Ribonuclease H-like superfamily/Ribonuclease H"/>
    <property type="match status" value="1"/>
</dbReference>
<protein>
    <recommendedName>
        <fullName evidence="10">Ribonuclease</fullName>
        <ecNumber evidence="10">3.1.26.4</ecNumber>
    </recommendedName>
</protein>
<dbReference type="Proteomes" id="UP001607303">
    <property type="component" value="Unassembled WGS sequence"/>
</dbReference>
<evidence type="ECO:0000256" key="5">
    <source>
        <dbReference type="ARBA" id="ARBA00022723"/>
    </source>
</evidence>
<sequence length="333" mass="37312">MSFQLGNIISENAKEEADRSSKEANIQIKCRTELTSYFKESDHSNNSIYFSEIPKVCCDEPCQLGVDEAGRGPVLGPMVYGIAYAPLVQKQLLVDLGCADSKSLTENQRDGIFDKICEENDKMGWTVEVISPNVIANSMYRRSKKSLNEVSMESAIGLIKRAVEAGVNVSKVYVDTVGKPEKYQARLEEIFPQLEIVVAKKADSTYPIVSAASICAKVCRDHAIRAWQLPESSNETEYGSGYPNDPVTKKWLTANVDAVFGFPQIVRFSWSTAEKILEANALTVEWEEIEDHEIRSEQKISKFFAKSPLKSYKVHVKKHVFFTERCITNASTL</sequence>
<accession>A0ABD2C268</accession>
<dbReference type="InterPro" id="IPR023160">
    <property type="entry name" value="RNase_HII_hlx-loop-hlx_cap_dom"/>
</dbReference>
<comment type="similarity">
    <text evidence="3">Belongs to the RNase HII family. Eukaryotic subfamily.</text>
</comment>
<keyword evidence="6 9" id="KW-0255">Endonuclease</keyword>
<dbReference type="CDD" id="cd07181">
    <property type="entry name" value="RNase_HII_eukaryota_like"/>
    <property type="match status" value="1"/>
</dbReference>
<dbReference type="InterPro" id="IPR012337">
    <property type="entry name" value="RNaseH-like_sf"/>
</dbReference>
<gene>
    <name evidence="12" type="ORF">V1477_010530</name>
</gene>
<evidence type="ECO:0000256" key="9">
    <source>
        <dbReference type="PROSITE-ProRule" id="PRU01319"/>
    </source>
</evidence>
<evidence type="ECO:0000256" key="2">
    <source>
        <dbReference type="ARBA" id="ARBA00001946"/>
    </source>
</evidence>
<dbReference type="InterPro" id="IPR024567">
    <property type="entry name" value="RNase_HII/HIII_dom"/>
</dbReference>
<dbReference type="GO" id="GO:0006401">
    <property type="term" value="P:RNA catabolic process"/>
    <property type="evidence" value="ECO:0007669"/>
    <property type="project" value="UniProtKB-UniRule"/>
</dbReference>
<dbReference type="InterPro" id="IPR001352">
    <property type="entry name" value="RNase_HII/HIII"/>
</dbReference>
<evidence type="ECO:0000259" key="11">
    <source>
        <dbReference type="PROSITE" id="PS51975"/>
    </source>
</evidence>
<comment type="cofactor">
    <cofactor evidence="2">
        <name>Mg(2+)</name>
        <dbReference type="ChEBI" id="CHEBI:18420"/>
    </cofactor>
</comment>
<evidence type="ECO:0000256" key="3">
    <source>
        <dbReference type="ARBA" id="ARBA00007058"/>
    </source>
</evidence>
<dbReference type="GO" id="GO:0003723">
    <property type="term" value="F:RNA binding"/>
    <property type="evidence" value="ECO:0007669"/>
    <property type="project" value="UniProtKB-UniRule"/>
</dbReference>
<dbReference type="GO" id="GO:0006298">
    <property type="term" value="P:mismatch repair"/>
    <property type="evidence" value="ECO:0007669"/>
    <property type="project" value="UniProtKB-ARBA"/>
</dbReference>
<dbReference type="PANTHER" id="PTHR10954">
    <property type="entry name" value="RIBONUCLEASE H2 SUBUNIT A"/>
    <property type="match status" value="1"/>
</dbReference>
<feature type="binding site" evidence="9">
    <location>
        <position position="68"/>
    </location>
    <ligand>
        <name>a divalent metal cation</name>
        <dbReference type="ChEBI" id="CHEBI:60240"/>
    </ligand>
</feature>
<dbReference type="Pfam" id="PF01351">
    <property type="entry name" value="RNase_HII"/>
    <property type="match status" value="1"/>
</dbReference>
<feature type="binding site" evidence="9">
    <location>
        <position position="67"/>
    </location>
    <ligand>
        <name>a divalent metal cation</name>
        <dbReference type="ChEBI" id="CHEBI:60240"/>
    </ligand>
</feature>
<evidence type="ECO:0000313" key="13">
    <source>
        <dbReference type="Proteomes" id="UP001607303"/>
    </source>
</evidence>
<dbReference type="InterPro" id="IPR004649">
    <property type="entry name" value="RNase_H2_suA"/>
</dbReference>
<dbReference type="FunFam" id="1.10.10.460:FF:000001">
    <property type="entry name" value="Ribonuclease"/>
    <property type="match status" value="1"/>
</dbReference>
<comment type="function">
    <text evidence="10">Endonuclease that specifically degrades the RNA of RNA-DNA hybrids.</text>
</comment>
<feature type="domain" description="RNase H type-2" evidence="11">
    <location>
        <begin position="61"/>
        <end position="282"/>
    </location>
</feature>
<name>A0ABD2C268_VESMC</name>
<dbReference type="GO" id="GO:0046872">
    <property type="term" value="F:metal ion binding"/>
    <property type="evidence" value="ECO:0007669"/>
    <property type="project" value="UniProtKB-KW"/>
</dbReference>
<dbReference type="SUPFAM" id="SSF53098">
    <property type="entry name" value="Ribonuclease H-like"/>
    <property type="match status" value="1"/>
</dbReference>
<feature type="binding site" evidence="9">
    <location>
        <position position="175"/>
    </location>
    <ligand>
        <name>a divalent metal cation</name>
        <dbReference type="ChEBI" id="CHEBI:60240"/>
    </ligand>
</feature>
<keyword evidence="13" id="KW-1185">Reference proteome</keyword>
<comment type="cofactor">
    <cofactor evidence="9">
        <name>Mn(2+)</name>
        <dbReference type="ChEBI" id="CHEBI:29035"/>
    </cofactor>
    <cofactor evidence="9">
        <name>Mg(2+)</name>
        <dbReference type="ChEBI" id="CHEBI:18420"/>
    </cofactor>
    <text evidence="9">Manganese or magnesium. Binds 1 divalent metal ion per monomer in the absence of substrate. May bind a second metal ion after substrate binding.</text>
</comment>
<proteinExistence type="inferred from homology"/>
<evidence type="ECO:0000256" key="10">
    <source>
        <dbReference type="RuleBase" id="RU003515"/>
    </source>
</evidence>
<evidence type="ECO:0000313" key="12">
    <source>
        <dbReference type="EMBL" id="KAL2739141.1"/>
    </source>
</evidence>
<dbReference type="Gene3D" id="1.10.10.460">
    <property type="entry name" value="Ribonuclease hii. Domain 2"/>
    <property type="match status" value="1"/>
</dbReference>
<dbReference type="GO" id="GO:0004523">
    <property type="term" value="F:RNA-DNA hybrid ribonuclease activity"/>
    <property type="evidence" value="ECO:0007669"/>
    <property type="project" value="UniProtKB-UniRule"/>
</dbReference>
<dbReference type="InterPro" id="IPR036397">
    <property type="entry name" value="RNaseH_sf"/>
</dbReference>
<evidence type="ECO:0000256" key="8">
    <source>
        <dbReference type="ARBA" id="ARBA00024981"/>
    </source>
</evidence>
<organism evidence="12 13">
    <name type="scientific">Vespula maculifrons</name>
    <name type="common">Eastern yellow jacket</name>
    <name type="synonym">Wasp</name>
    <dbReference type="NCBI Taxonomy" id="7453"/>
    <lineage>
        <taxon>Eukaryota</taxon>
        <taxon>Metazoa</taxon>
        <taxon>Ecdysozoa</taxon>
        <taxon>Arthropoda</taxon>
        <taxon>Hexapoda</taxon>
        <taxon>Insecta</taxon>
        <taxon>Pterygota</taxon>
        <taxon>Neoptera</taxon>
        <taxon>Endopterygota</taxon>
        <taxon>Hymenoptera</taxon>
        <taxon>Apocrita</taxon>
        <taxon>Aculeata</taxon>
        <taxon>Vespoidea</taxon>
        <taxon>Vespidae</taxon>
        <taxon>Vespinae</taxon>
        <taxon>Vespula</taxon>
    </lineage>
</organism>
<evidence type="ECO:0000256" key="1">
    <source>
        <dbReference type="ARBA" id="ARBA00000077"/>
    </source>
</evidence>
<dbReference type="FunFam" id="3.30.420.10:FF:000016">
    <property type="entry name" value="Ribonuclease"/>
    <property type="match status" value="1"/>
</dbReference>
<dbReference type="NCBIfam" id="TIGR00729">
    <property type="entry name" value="ribonuclease HII"/>
    <property type="match status" value="1"/>
</dbReference>
<dbReference type="AlphaFoldDB" id="A0ABD2C268"/>
<evidence type="ECO:0000256" key="7">
    <source>
        <dbReference type="ARBA" id="ARBA00022801"/>
    </source>
</evidence>
<reference evidence="12 13" key="1">
    <citation type="journal article" date="2024" name="Ann. Entomol. Soc. Am.">
        <title>Genomic analyses of the southern and eastern yellowjacket wasps (Hymenoptera: Vespidae) reveal evolutionary signatures of social life.</title>
        <authorList>
            <person name="Catto M.A."/>
            <person name="Caine P.B."/>
            <person name="Orr S.E."/>
            <person name="Hunt B.G."/>
            <person name="Goodisman M.A.D."/>
        </authorList>
    </citation>
    <scope>NUCLEOTIDE SEQUENCE [LARGE SCALE GENOMIC DNA]</scope>
    <source>
        <strain evidence="12">232</strain>
        <tissue evidence="12">Head and thorax</tissue>
    </source>
</reference>
<comment type="catalytic activity">
    <reaction evidence="1 9 10">
        <text>Endonucleolytic cleavage to 5'-phosphomonoester.</text>
        <dbReference type="EC" id="3.1.26.4"/>
    </reaction>
</comment>
<keyword evidence="7 9" id="KW-0378">Hydrolase</keyword>
<evidence type="ECO:0000256" key="4">
    <source>
        <dbReference type="ARBA" id="ARBA00022722"/>
    </source>
</evidence>
<dbReference type="EC" id="3.1.26.4" evidence="10"/>
<dbReference type="EMBL" id="JAYRBN010000061">
    <property type="protein sequence ID" value="KAL2739141.1"/>
    <property type="molecule type" value="Genomic_DNA"/>
</dbReference>
<comment type="function">
    <text evidence="8">Catalytic subunit of RNase HII, an endonuclease that specifically degrades the RNA of RNA:DNA hybrids. Participates in DNA replication, possibly by mediating the removal of lagging-strand Okazaki fragment RNA primers during DNA replication. Mediates the excision of single ribonucleotides from DNA:RNA duplexes.</text>
</comment>